<evidence type="ECO:0000256" key="8">
    <source>
        <dbReference type="ARBA" id="ARBA00023012"/>
    </source>
</evidence>
<protein>
    <recommendedName>
        <fullName evidence="3">histidine kinase</fullName>
        <ecNumber evidence="3">2.7.13.3</ecNumber>
    </recommendedName>
</protein>
<dbReference type="GO" id="GO:0000155">
    <property type="term" value="F:phosphorelay sensor kinase activity"/>
    <property type="evidence" value="ECO:0007669"/>
    <property type="project" value="InterPro"/>
</dbReference>
<evidence type="ECO:0000256" key="3">
    <source>
        <dbReference type="ARBA" id="ARBA00012438"/>
    </source>
</evidence>
<dbReference type="InterPro" id="IPR050980">
    <property type="entry name" value="2C_sensor_his_kinase"/>
</dbReference>
<keyword evidence="7 12" id="KW-0418">Kinase</keyword>
<dbReference type="InterPro" id="IPR003594">
    <property type="entry name" value="HATPase_dom"/>
</dbReference>
<evidence type="ECO:0000256" key="1">
    <source>
        <dbReference type="ARBA" id="ARBA00000085"/>
    </source>
</evidence>
<proteinExistence type="predicted"/>
<evidence type="ECO:0000256" key="10">
    <source>
        <dbReference type="SAM" id="SignalP"/>
    </source>
</evidence>
<dbReference type="InterPro" id="IPR003661">
    <property type="entry name" value="HisK_dim/P_dom"/>
</dbReference>
<keyword evidence="4" id="KW-1003">Cell membrane</keyword>
<evidence type="ECO:0000313" key="13">
    <source>
        <dbReference type="Proteomes" id="UP000295764"/>
    </source>
</evidence>
<dbReference type="GO" id="GO:0005886">
    <property type="term" value="C:plasma membrane"/>
    <property type="evidence" value="ECO:0007669"/>
    <property type="project" value="UniProtKB-SubCell"/>
</dbReference>
<dbReference type="Proteomes" id="UP000295764">
    <property type="component" value="Unassembled WGS sequence"/>
</dbReference>
<feature type="signal peptide" evidence="10">
    <location>
        <begin position="1"/>
        <end position="18"/>
    </location>
</feature>
<dbReference type="EC" id="2.7.13.3" evidence="3"/>
<gene>
    <name evidence="12" type="ORF">EDF64_11233</name>
</gene>
<feature type="chain" id="PRO_5038568584" description="histidine kinase" evidence="10">
    <location>
        <begin position="19"/>
        <end position="393"/>
    </location>
</feature>
<evidence type="ECO:0000256" key="4">
    <source>
        <dbReference type="ARBA" id="ARBA00022475"/>
    </source>
</evidence>
<dbReference type="CDD" id="cd00082">
    <property type="entry name" value="HisKA"/>
    <property type="match status" value="1"/>
</dbReference>
<evidence type="ECO:0000256" key="7">
    <source>
        <dbReference type="ARBA" id="ARBA00022777"/>
    </source>
</evidence>
<keyword evidence="9" id="KW-0472">Membrane</keyword>
<keyword evidence="6" id="KW-0808">Transferase</keyword>
<accession>A0A4R6DDB6</accession>
<dbReference type="CDD" id="cd00075">
    <property type="entry name" value="HATPase"/>
    <property type="match status" value="1"/>
</dbReference>
<feature type="domain" description="Histidine kinase" evidence="11">
    <location>
        <begin position="192"/>
        <end position="384"/>
    </location>
</feature>
<evidence type="ECO:0000256" key="6">
    <source>
        <dbReference type="ARBA" id="ARBA00022679"/>
    </source>
</evidence>
<keyword evidence="10" id="KW-0732">Signal</keyword>
<dbReference type="SMART" id="SM00388">
    <property type="entry name" value="HisKA"/>
    <property type="match status" value="1"/>
</dbReference>
<dbReference type="PANTHER" id="PTHR44936:SF9">
    <property type="entry name" value="SENSOR PROTEIN CREC"/>
    <property type="match status" value="1"/>
</dbReference>
<dbReference type="SUPFAM" id="SSF47384">
    <property type="entry name" value="Homodimeric domain of signal transducing histidine kinase"/>
    <property type="match status" value="1"/>
</dbReference>
<dbReference type="Pfam" id="PF02518">
    <property type="entry name" value="HATPase_c"/>
    <property type="match status" value="1"/>
</dbReference>
<reference evidence="12 13" key="1">
    <citation type="submission" date="2019-03" db="EMBL/GenBank/DDBJ databases">
        <title>Genomic analyses of the natural microbiome of Caenorhabditis elegans.</title>
        <authorList>
            <person name="Samuel B."/>
        </authorList>
    </citation>
    <scope>NUCLEOTIDE SEQUENCE [LARGE SCALE GENOMIC DNA]</scope>
    <source>
        <strain evidence="12 13">JUb65</strain>
    </source>
</reference>
<dbReference type="InterPro" id="IPR005467">
    <property type="entry name" value="His_kinase_dom"/>
</dbReference>
<dbReference type="Gene3D" id="3.30.565.10">
    <property type="entry name" value="Histidine kinase-like ATPase, C-terminal domain"/>
    <property type="match status" value="1"/>
</dbReference>
<evidence type="ECO:0000256" key="9">
    <source>
        <dbReference type="SAM" id="Phobius"/>
    </source>
</evidence>
<dbReference type="PANTHER" id="PTHR44936">
    <property type="entry name" value="SENSOR PROTEIN CREC"/>
    <property type="match status" value="1"/>
</dbReference>
<dbReference type="AlphaFoldDB" id="A0A4R6DDB6"/>
<evidence type="ECO:0000313" key="12">
    <source>
        <dbReference type="EMBL" id="TDN42390.1"/>
    </source>
</evidence>
<comment type="subcellular location">
    <subcellularLocation>
        <location evidence="2">Cell membrane</location>
        <topology evidence="2">Multi-pass membrane protein</topology>
    </subcellularLocation>
</comment>
<organism evidence="12 13">
    <name type="scientific">Curtobacterium flaccumfaciens</name>
    <dbReference type="NCBI Taxonomy" id="2035"/>
    <lineage>
        <taxon>Bacteria</taxon>
        <taxon>Bacillati</taxon>
        <taxon>Actinomycetota</taxon>
        <taxon>Actinomycetes</taxon>
        <taxon>Micrococcales</taxon>
        <taxon>Microbacteriaceae</taxon>
        <taxon>Curtobacterium</taxon>
    </lineage>
</organism>
<evidence type="ECO:0000259" key="11">
    <source>
        <dbReference type="PROSITE" id="PS50109"/>
    </source>
</evidence>
<evidence type="ECO:0000256" key="5">
    <source>
        <dbReference type="ARBA" id="ARBA00022553"/>
    </source>
</evidence>
<keyword evidence="8" id="KW-0902">Two-component regulatory system</keyword>
<keyword evidence="5" id="KW-0597">Phosphoprotein</keyword>
<dbReference type="EMBL" id="SNVW01000012">
    <property type="protein sequence ID" value="TDN42390.1"/>
    <property type="molecule type" value="Genomic_DNA"/>
</dbReference>
<keyword evidence="9" id="KW-0812">Transmembrane</keyword>
<dbReference type="InterPro" id="IPR036890">
    <property type="entry name" value="HATPase_C_sf"/>
</dbReference>
<dbReference type="SMART" id="SM00387">
    <property type="entry name" value="HATPase_c"/>
    <property type="match status" value="1"/>
</dbReference>
<dbReference type="SUPFAM" id="SSF55874">
    <property type="entry name" value="ATPase domain of HSP90 chaperone/DNA topoisomerase II/histidine kinase"/>
    <property type="match status" value="1"/>
</dbReference>
<evidence type="ECO:0000256" key="2">
    <source>
        <dbReference type="ARBA" id="ARBA00004651"/>
    </source>
</evidence>
<comment type="caution">
    <text evidence="12">The sequence shown here is derived from an EMBL/GenBank/DDBJ whole genome shotgun (WGS) entry which is preliminary data.</text>
</comment>
<dbReference type="Gene3D" id="1.10.287.130">
    <property type="match status" value="1"/>
</dbReference>
<comment type="catalytic activity">
    <reaction evidence="1">
        <text>ATP + protein L-histidine = ADP + protein N-phospho-L-histidine.</text>
        <dbReference type="EC" id="2.7.13.3"/>
    </reaction>
</comment>
<feature type="transmembrane region" description="Helical" evidence="9">
    <location>
        <begin position="151"/>
        <end position="176"/>
    </location>
</feature>
<sequence length="393" mass="41624">MLFAITTAMCLVVLAVMASVIDSRSHTRETYRELTVLAEQLARSAESSGPEVRFDAQDVATWTSIDGTFAYVDPAGIVVASPSQRALPTSATMTDLMTRARHGDGAVRTRAPAVGSGRPVDWVVLAVPYSDTVVFAGASATAPPDHRRLDLLLVLTVAGLCALGTALGHLLSGLAVRPSIRSIEQHEQFLREAAHELRTPLAVMRLALDDGSPHLGSISTQVTRMSALVGRLLDRARIRSADPASFELEPVRLDQVIELAVEEFEDTEGGSDVRLDLDPSVVVGHAELLAQAVRNLVENALRHGTGPVVVALRGDVLTVTDRGSGIPVRRRRGVLEGGRTTAAGGTGTGLAIVSWVADVHGADLTLGDAEPHGLRVTLTFPGPSARRPRSAPR</sequence>
<name>A0A4R6DDB6_9MICO</name>
<dbReference type="PROSITE" id="PS50109">
    <property type="entry name" value="HIS_KIN"/>
    <property type="match status" value="1"/>
</dbReference>
<keyword evidence="9" id="KW-1133">Transmembrane helix</keyword>
<dbReference type="Pfam" id="PF00512">
    <property type="entry name" value="HisKA"/>
    <property type="match status" value="1"/>
</dbReference>
<dbReference type="InterPro" id="IPR036097">
    <property type="entry name" value="HisK_dim/P_sf"/>
</dbReference>